<name>A0A939E3H8_9CORY</name>
<dbReference type="InterPro" id="IPR009003">
    <property type="entry name" value="Peptidase_S1_PA"/>
</dbReference>
<feature type="chain" id="PRO_5037620606" evidence="2">
    <location>
        <begin position="35"/>
        <end position="338"/>
    </location>
</feature>
<dbReference type="RefSeq" id="WP_207279238.1">
    <property type="nucleotide sequence ID" value="NZ_JAFLEQ010000016.1"/>
</dbReference>
<reference evidence="4" key="1">
    <citation type="submission" date="2021-03" db="EMBL/GenBank/DDBJ databases">
        <authorList>
            <person name="Sun Q."/>
        </authorList>
    </citation>
    <scope>NUCLEOTIDE SEQUENCE</scope>
    <source>
        <strain evidence="4">CCM 8862</strain>
    </source>
</reference>
<comment type="caution">
    <text evidence="4">The sequence shown here is derived from an EMBL/GenBank/DDBJ whole genome shotgun (WGS) entry which is preliminary data.</text>
</comment>
<organism evidence="4 5">
    <name type="scientific">Corynebacterium mendelii</name>
    <dbReference type="NCBI Taxonomy" id="2765362"/>
    <lineage>
        <taxon>Bacteria</taxon>
        <taxon>Bacillati</taxon>
        <taxon>Actinomycetota</taxon>
        <taxon>Actinomycetes</taxon>
        <taxon>Mycobacteriales</taxon>
        <taxon>Corynebacteriaceae</taxon>
        <taxon>Corynebacterium</taxon>
    </lineage>
</organism>
<dbReference type="GO" id="GO:0006508">
    <property type="term" value="P:proteolysis"/>
    <property type="evidence" value="ECO:0007669"/>
    <property type="project" value="UniProtKB-KW"/>
</dbReference>
<sequence>MSASPMFAPRRLRRVAAAVSVAGLLAAGAPVAEAGILDTLFGSAGSSGATGTTTGRSGSGSSAGQTTRPQNTHRTSADIPQWTTPLSDPPEVLKKNASFGQYTSNHPDDWGWLKTSPRLQPGAKIIRDSSNRLACSAGWILNSGKARYLLTAGHCGATVDNRQQNYKFALPKQDPQHHNESLPPFGTLVESSYTNSVRDYALIELNGNITGSTGPDTQKLYTNTVINRDLMADLTQVDTPLSVDLLVKDSTWLCHLGQATGLSCGTFQGFNRAGMITFKGMVNVGDSGGPVFAVDNKHIYPVGILSSAEDTTASIRLMQAQSIIGVMLTKTNLYWGDN</sequence>
<dbReference type="InterPro" id="IPR018114">
    <property type="entry name" value="TRYPSIN_HIS"/>
</dbReference>
<feature type="signal peptide" evidence="2">
    <location>
        <begin position="1"/>
        <end position="34"/>
    </location>
</feature>
<evidence type="ECO:0000259" key="3">
    <source>
        <dbReference type="Pfam" id="PF00089"/>
    </source>
</evidence>
<feature type="region of interest" description="Disordered" evidence="1">
    <location>
        <begin position="46"/>
        <end position="94"/>
    </location>
</feature>
<keyword evidence="5" id="KW-1185">Reference proteome</keyword>
<dbReference type="PROSITE" id="PS00134">
    <property type="entry name" value="TRYPSIN_HIS"/>
    <property type="match status" value="1"/>
</dbReference>
<dbReference type="InterPro" id="IPR001254">
    <property type="entry name" value="Trypsin_dom"/>
</dbReference>
<proteinExistence type="predicted"/>
<dbReference type="Gene3D" id="2.40.10.10">
    <property type="entry name" value="Trypsin-like serine proteases"/>
    <property type="match status" value="2"/>
</dbReference>
<keyword evidence="2" id="KW-0732">Signal</keyword>
<dbReference type="EMBL" id="JAFLEQ010000016">
    <property type="protein sequence ID" value="MBN9644762.1"/>
    <property type="molecule type" value="Genomic_DNA"/>
</dbReference>
<gene>
    <name evidence="4" type="ORF">JZY06_09100</name>
</gene>
<keyword evidence="4" id="KW-0378">Hydrolase</keyword>
<feature type="domain" description="Peptidase S1" evidence="3">
    <location>
        <begin position="146"/>
        <end position="310"/>
    </location>
</feature>
<evidence type="ECO:0000256" key="1">
    <source>
        <dbReference type="SAM" id="MobiDB-lite"/>
    </source>
</evidence>
<accession>A0A939E3H8</accession>
<dbReference type="InterPro" id="IPR043504">
    <property type="entry name" value="Peptidase_S1_PA_chymotrypsin"/>
</dbReference>
<evidence type="ECO:0000313" key="5">
    <source>
        <dbReference type="Proteomes" id="UP000664332"/>
    </source>
</evidence>
<protein>
    <submittedName>
        <fullName evidence="4">Trypsin-like serine protease</fullName>
    </submittedName>
</protein>
<dbReference type="Pfam" id="PF00089">
    <property type="entry name" value="Trypsin"/>
    <property type="match status" value="1"/>
</dbReference>
<dbReference type="GO" id="GO:0004252">
    <property type="term" value="F:serine-type endopeptidase activity"/>
    <property type="evidence" value="ECO:0007669"/>
    <property type="project" value="InterPro"/>
</dbReference>
<keyword evidence="4" id="KW-0645">Protease</keyword>
<evidence type="ECO:0000256" key="2">
    <source>
        <dbReference type="SAM" id="SignalP"/>
    </source>
</evidence>
<feature type="compositionally biased region" description="Low complexity" evidence="1">
    <location>
        <begin position="46"/>
        <end position="67"/>
    </location>
</feature>
<dbReference type="Proteomes" id="UP000664332">
    <property type="component" value="Unassembled WGS sequence"/>
</dbReference>
<evidence type="ECO:0000313" key="4">
    <source>
        <dbReference type="EMBL" id="MBN9644762.1"/>
    </source>
</evidence>
<dbReference type="SUPFAM" id="SSF50494">
    <property type="entry name" value="Trypsin-like serine proteases"/>
    <property type="match status" value="1"/>
</dbReference>
<dbReference type="AlphaFoldDB" id="A0A939E3H8"/>